<dbReference type="AlphaFoldDB" id="A0A1C7M9J6"/>
<proteinExistence type="predicted"/>
<gene>
    <name evidence="1" type="ORF">A0H81_06723</name>
</gene>
<dbReference type="EMBL" id="LUGG01000007">
    <property type="protein sequence ID" value="OBZ73247.1"/>
    <property type="molecule type" value="Genomic_DNA"/>
</dbReference>
<keyword evidence="2" id="KW-1185">Reference proteome</keyword>
<comment type="caution">
    <text evidence="1">The sequence shown here is derived from an EMBL/GenBank/DDBJ whole genome shotgun (WGS) entry which is preliminary data.</text>
</comment>
<evidence type="ECO:0000313" key="2">
    <source>
        <dbReference type="Proteomes" id="UP000092993"/>
    </source>
</evidence>
<reference evidence="1 2" key="1">
    <citation type="submission" date="2016-03" db="EMBL/GenBank/DDBJ databases">
        <title>Whole genome sequencing of Grifola frondosa 9006-11.</title>
        <authorList>
            <person name="Min B."/>
            <person name="Park H."/>
            <person name="Kim J.-G."/>
            <person name="Cho H."/>
            <person name="Oh Y.-L."/>
            <person name="Kong W.-S."/>
            <person name="Choi I.-G."/>
        </authorList>
    </citation>
    <scope>NUCLEOTIDE SEQUENCE [LARGE SCALE GENOMIC DNA]</scope>
    <source>
        <strain evidence="1 2">9006-11</strain>
    </source>
</reference>
<name>A0A1C7M9J6_GRIFR</name>
<sequence>MAPHDSVVAKERETLLREGWTLLVSEDHDKRLWQNISLGEMGYRNSTPVELDNVEGACDRCWSNNRALTCAIKPTERLCKRCTGAKLGCGWKGVSRDARFWLQCKESKEEAEEAKKQASYVLPKIKIPPMHPAAAKTVAQPQHELKSLPQCASEGSGDAQVPELCWKWDNIFHGSISPYFQSSFTVHSSSSIPSIASC</sequence>
<evidence type="ECO:0000313" key="1">
    <source>
        <dbReference type="EMBL" id="OBZ73247.1"/>
    </source>
</evidence>
<organism evidence="1 2">
    <name type="scientific">Grifola frondosa</name>
    <name type="common">Maitake</name>
    <name type="synonym">Polyporus frondosus</name>
    <dbReference type="NCBI Taxonomy" id="5627"/>
    <lineage>
        <taxon>Eukaryota</taxon>
        <taxon>Fungi</taxon>
        <taxon>Dikarya</taxon>
        <taxon>Basidiomycota</taxon>
        <taxon>Agaricomycotina</taxon>
        <taxon>Agaricomycetes</taxon>
        <taxon>Polyporales</taxon>
        <taxon>Grifolaceae</taxon>
        <taxon>Grifola</taxon>
    </lineage>
</organism>
<protein>
    <submittedName>
        <fullName evidence="1">Uncharacterized protein</fullName>
    </submittedName>
</protein>
<dbReference type="Proteomes" id="UP000092993">
    <property type="component" value="Unassembled WGS sequence"/>
</dbReference>
<accession>A0A1C7M9J6</accession>